<evidence type="ECO:0000259" key="7">
    <source>
        <dbReference type="PROSITE" id="PS50850"/>
    </source>
</evidence>
<evidence type="ECO:0000256" key="2">
    <source>
        <dbReference type="ARBA" id="ARBA00022448"/>
    </source>
</evidence>
<dbReference type="InterPro" id="IPR011701">
    <property type="entry name" value="MFS"/>
</dbReference>
<feature type="transmembrane region" description="Helical" evidence="6">
    <location>
        <begin position="332"/>
        <end position="352"/>
    </location>
</feature>
<dbReference type="SUPFAM" id="SSF103473">
    <property type="entry name" value="MFS general substrate transporter"/>
    <property type="match status" value="1"/>
</dbReference>
<feature type="transmembrane region" description="Helical" evidence="6">
    <location>
        <begin position="359"/>
        <end position="382"/>
    </location>
</feature>
<evidence type="ECO:0000256" key="5">
    <source>
        <dbReference type="ARBA" id="ARBA00023136"/>
    </source>
</evidence>
<feature type="transmembrane region" description="Helical" evidence="6">
    <location>
        <begin position="175"/>
        <end position="195"/>
    </location>
</feature>
<comment type="subcellular location">
    <subcellularLocation>
        <location evidence="1">Membrane</location>
        <topology evidence="1">Multi-pass membrane protein</topology>
    </subcellularLocation>
</comment>
<feature type="transmembrane region" description="Helical" evidence="6">
    <location>
        <begin position="44"/>
        <end position="65"/>
    </location>
</feature>
<evidence type="ECO:0000256" key="4">
    <source>
        <dbReference type="ARBA" id="ARBA00022989"/>
    </source>
</evidence>
<evidence type="ECO:0000256" key="3">
    <source>
        <dbReference type="ARBA" id="ARBA00022692"/>
    </source>
</evidence>
<feature type="transmembrane region" description="Helical" evidence="6">
    <location>
        <begin position="241"/>
        <end position="262"/>
    </location>
</feature>
<reference evidence="8 9" key="1">
    <citation type="submission" date="2023-07" db="EMBL/GenBank/DDBJ databases">
        <title>Genomic Encyclopedia of Type Strains, Phase IV (KMG-IV): sequencing the most valuable type-strain genomes for metagenomic binning, comparative biology and taxonomic classification.</title>
        <authorList>
            <person name="Goeker M."/>
        </authorList>
    </citation>
    <scope>NUCLEOTIDE SEQUENCE [LARGE SCALE GENOMIC DNA]</scope>
    <source>
        <strain evidence="8 9">DSM 19013</strain>
    </source>
</reference>
<evidence type="ECO:0000256" key="1">
    <source>
        <dbReference type="ARBA" id="ARBA00004141"/>
    </source>
</evidence>
<gene>
    <name evidence="8" type="ORF">QO012_003683</name>
</gene>
<feature type="domain" description="Major facilitator superfamily (MFS) profile" evidence="7">
    <location>
        <begin position="15"/>
        <end position="420"/>
    </location>
</feature>
<evidence type="ECO:0000313" key="8">
    <source>
        <dbReference type="EMBL" id="MDQ0449166.1"/>
    </source>
</evidence>
<evidence type="ECO:0000313" key="9">
    <source>
        <dbReference type="Proteomes" id="UP001231124"/>
    </source>
</evidence>
<dbReference type="PANTHER" id="PTHR43791">
    <property type="entry name" value="PERMEASE-RELATED"/>
    <property type="match status" value="1"/>
</dbReference>
<keyword evidence="4 6" id="KW-1133">Transmembrane helix</keyword>
<feature type="transmembrane region" description="Helical" evidence="6">
    <location>
        <begin position="274"/>
        <end position="294"/>
    </location>
</feature>
<name>A0ABU0I3I6_9HYPH</name>
<dbReference type="RefSeq" id="WP_238203843.1">
    <property type="nucleotide sequence ID" value="NZ_BPQE01000016.1"/>
</dbReference>
<dbReference type="CDD" id="cd17319">
    <property type="entry name" value="MFS_ExuT_GudP_like"/>
    <property type="match status" value="1"/>
</dbReference>
<feature type="transmembrane region" description="Helical" evidence="6">
    <location>
        <begin position="394"/>
        <end position="415"/>
    </location>
</feature>
<feature type="transmembrane region" description="Helical" evidence="6">
    <location>
        <begin position="306"/>
        <end position="326"/>
    </location>
</feature>
<protein>
    <submittedName>
        <fullName evidence="8">D-galactonate transporter</fullName>
    </submittedName>
</protein>
<dbReference type="InterPro" id="IPR036259">
    <property type="entry name" value="MFS_trans_sf"/>
</dbReference>
<organism evidence="8 9">
    <name type="scientific">Methylobacterium aerolatum</name>
    <dbReference type="NCBI Taxonomy" id="418708"/>
    <lineage>
        <taxon>Bacteria</taxon>
        <taxon>Pseudomonadati</taxon>
        <taxon>Pseudomonadota</taxon>
        <taxon>Alphaproteobacteria</taxon>
        <taxon>Hyphomicrobiales</taxon>
        <taxon>Methylobacteriaceae</taxon>
        <taxon>Methylobacterium</taxon>
    </lineage>
</organism>
<accession>A0ABU0I3I6</accession>
<sequence>MDLEARAIRRVSRRLLPLLIVCYFISYLDRVNVGFAALTMNKDLGISATAYGLGAGIFFLTYFAFEVPSNLFLERVGARVWIARIMLTWGLLSGAMAFIVGETSFYAVRLLLGAAEAGFFPGIIFYLTLWFPSRYRGRIISSFMIAIPLSSVIGSPLSGALLGLDGVLGFKGWQWLYVLEALPAVLLAGVVLAFLTDRPEQAAWLPEDERAWLVQRLADERRARESARSYSVREALTDGRVLAVAFVYFGNVALLYGLSFFLPQIVKGFDLTNFQTGLVTLIPAAIGVVGMAVLGRSSDRMAERKGHVAFALLLAAGGTAAAALVADPYAKIALFSVSAFGIFGGLPIVWTLPTAYLSGAAAAGGIAIINALGNLSGFAAPYAVGAIKDATGTFTGGLLLIAGAGFAAMATVLCLRHDSRLERAPAPGAQAAQ</sequence>
<proteinExistence type="predicted"/>
<dbReference type="Pfam" id="PF07690">
    <property type="entry name" value="MFS_1"/>
    <property type="match status" value="1"/>
</dbReference>
<keyword evidence="5 6" id="KW-0472">Membrane</keyword>
<keyword evidence="9" id="KW-1185">Reference proteome</keyword>
<dbReference type="InterPro" id="IPR020846">
    <property type="entry name" value="MFS_dom"/>
</dbReference>
<feature type="transmembrane region" description="Helical" evidence="6">
    <location>
        <begin position="106"/>
        <end position="131"/>
    </location>
</feature>
<feature type="transmembrane region" description="Helical" evidence="6">
    <location>
        <begin position="143"/>
        <end position="163"/>
    </location>
</feature>
<dbReference type="EMBL" id="JAUSVP010000013">
    <property type="protein sequence ID" value="MDQ0449166.1"/>
    <property type="molecule type" value="Genomic_DNA"/>
</dbReference>
<dbReference type="Proteomes" id="UP001231124">
    <property type="component" value="Unassembled WGS sequence"/>
</dbReference>
<comment type="caution">
    <text evidence="8">The sequence shown here is derived from an EMBL/GenBank/DDBJ whole genome shotgun (WGS) entry which is preliminary data.</text>
</comment>
<evidence type="ECO:0000256" key="6">
    <source>
        <dbReference type="SAM" id="Phobius"/>
    </source>
</evidence>
<dbReference type="PROSITE" id="PS50850">
    <property type="entry name" value="MFS"/>
    <property type="match status" value="1"/>
</dbReference>
<keyword evidence="2" id="KW-0813">Transport</keyword>
<dbReference type="PANTHER" id="PTHR43791:SF36">
    <property type="entry name" value="TRANSPORTER, PUTATIVE (AFU_ORTHOLOGUE AFUA_6G08340)-RELATED"/>
    <property type="match status" value="1"/>
</dbReference>
<dbReference type="Gene3D" id="1.20.1250.20">
    <property type="entry name" value="MFS general substrate transporter like domains"/>
    <property type="match status" value="2"/>
</dbReference>
<keyword evidence="3 6" id="KW-0812">Transmembrane</keyword>
<feature type="transmembrane region" description="Helical" evidence="6">
    <location>
        <begin position="15"/>
        <end position="38"/>
    </location>
</feature>
<feature type="transmembrane region" description="Helical" evidence="6">
    <location>
        <begin position="77"/>
        <end position="100"/>
    </location>
</feature>